<gene>
    <name evidence="1" type="ORF">FLJC2902T_10590</name>
</gene>
<organism evidence="1 2">
    <name type="scientific">Flavobacterium limnosediminis JC2902</name>
    <dbReference type="NCBI Taxonomy" id="1341181"/>
    <lineage>
        <taxon>Bacteria</taxon>
        <taxon>Pseudomonadati</taxon>
        <taxon>Bacteroidota</taxon>
        <taxon>Flavobacteriia</taxon>
        <taxon>Flavobacteriales</taxon>
        <taxon>Flavobacteriaceae</taxon>
        <taxon>Flavobacterium</taxon>
    </lineage>
</organism>
<dbReference type="AlphaFoldDB" id="V6SRD6"/>
<dbReference type="Proteomes" id="UP000018004">
    <property type="component" value="Unassembled WGS sequence"/>
</dbReference>
<keyword evidence="2" id="KW-1185">Reference proteome</keyword>
<evidence type="ECO:0000313" key="2">
    <source>
        <dbReference type="Proteomes" id="UP000018004"/>
    </source>
</evidence>
<protein>
    <submittedName>
        <fullName evidence="1">Uncharacterized protein</fullName>
    </submittedName>
</protein>
<evidence type="ECO:0000313" key="1">
    <source>
        <dbReference type="EMBL" id="ESU29024.1"/>
    </source>
</evidence>
<dbReference type="RefSeq" id="WP_023578712.1">
    <property type="nucleotide sequence ID" value="NZ_AVGG01000003.1"/>
</dbReference>
<reference evidence="1 2" key="1">
    <citation type="submission" date="2013-08" db="EMBL/GenBank/DDBJ databases">
        <title>Flavobacterium limnosediminis JC2902 genome sequencing.</title>
        <authorList>
            <person name="Lee K."/>
            <person name="Yi H."/>
            <person name="Park S."/>
            <person name="Chun J."/>
        </authorList>
    </citation>
    <scope>NUCLEOTIDE SEQUENCE [LARGE SCALE GENOMIC DNA]</scope>
    <source>
        <strain evidence="1 2">JC2902</strain>
    </source>
</reference>
<sequence length="40" mass="4745">MAIPVEYSEPQEKYFQKKFEVENLVVSLSQLHYFHNGTTI</sequence>
<proteinExistence type="predicted"/>
<dbReference type="EMBL" id="AVGG01000003">
    <property type="protein sequence ID" value="ESU29024.1"/>
    <property type="molecule type" value="Genomic_DNA"/>
</dbReference>
<name>V6SRD6_9FLAO</name>
<dbReference type="PATRIC" id="fig|1341181.4.peg.1050"/>
<accession>V6SRD6</accession>
<dbReference type="STRING" id="1341181.FLJC2902T_10590"/>
<comment type="caution">
    <text evidence="1">The sequence shown here is derived from an EMBL/GenBank/DDBJ whole genome shotgun (WGS) entry which is preliminary data.</text>
</comment>